<keyword evidence="2" id="KW-0813">Transport</keyword>
<gene>
    <name evidence="6" type="ORF">PsB1_0561</name>
</gene>
<evidence type="ECO:0000256" key="3">
    <source>
        <dbReference type="ARBA" id="ARBA00022741"/>
    </source>
</evidence>
<evidence type="ECO:0000256" key="4">
    <source>
        <dbReference type="ARBA" id="ARBA00022840"/>
    </source>
</evidence>
<sequence length="262" mass="27717">MSYTSIPPKPILISANQASVSYGNLLALGPIDLAVKAGECVVLLGPSGCGKSTLLSALAGLQPLASGSVTFDGHDYAAPKNTPNRAIPGFVFQEPNLMNWARALDNVALPLALAGVEKAEQRARAQAALTRVGLLAYANAFPRTLSGGMRMRVALARALVNDPKALLLDEPFAAIDELGRRVLDDLVLQAKNDQNIAILFVTHSVDEAVYLADRILVLSPRPGRIVTEITVPSYARGPEFLTSTAYAKVAAQARRALVPALV</sequence>
<accession>A0ABQ4PTR9</accession>
<dbReference type="InterPro" id="IPR003593">
    <property type="entry name" value="AAA+_ATPase"/>
</dbReference>
<dbReference type="Proteomes" id="UP001161064">
    <property type="component" value="Unassembled WGS sequence"/>
</dbReference>
<keyword evidence="4 6" id="KW-0067">ATP-binding</keyword>
<dbReference type="RefSeq" id="WP_284358931.1">
    <property type="nucleotide sequence ID" value="NZ_BPFZ01000002.1"/>
</dbReference>
<reference evidence="6" key="1">
    <citation type="submission" date="2021-05" db="EMBL/GenBank/DDBJ databases">
        <authorList>
            <person name="Tanabe Y."/>
        </authorList>
    </citation>
    <scope>NUCLEOTIDE SEQUENCE</scope>
    <source>
        <strain evidence="6">BOTRYCO-1</strain>
    </source>
</reference>
<dbReference type="SUPFAM" id="SSF52540">
    <property type="entry name" value="P-loop containing nucleoside triphosphate hydrolases"/>
    <property type="match status" value="1"/>
</dbReference>
<dbReference type="PANTHER" id="PTHR42788:SF19">
    <property type="entry name" value="ALIPHATIC SULFONATES IMPORT ATP-BINDING PROTEIN SSUB 2"/>
    <property type="match status" value="1"/>
</dbReference>
<comment type="caution">
    <text evidence="6">The sequence shown here is derived from an EMBL/GenBank/DDBJ whole genome shotgun (WGS) entry which is preliminary data.</text>
</comment>
<dbReference type="Gene3D" id="3.40.50.300">
    <property type="entry name" value="P-loop containing nucleotide triphosphate hydrolases"/>
    <property type="match status" value="1"/>
</dbReference>
<dbReference type="InterPro" id="IPR003439">
    <property type="entry name" value="ABC_transporter-like_ATP-bd"/>
</dbReference>
<name>A0ABQ4PTR9_9PROT</name>
<dbReference type="CDD" id="cd03293">
    <property type="entry name" value="ABC_NrtD_SsuB_transporters"/>
    <property type="match status" value="1"/>
</dbReference>
<protein>
    <submittedName>
        <fullName evidence="6">Nitrate/sulfonate/bicarbonate ABC transporter ATP-binding protein</fullName>
    </submittedName>
</protein>
<evidence type="ECO:0000256" key="1">
    <source>
        <dbReference type="ARBA" id="ARBA00005417"/>
    </source>
</evidence>
<dbReference type="InterPro" id="IPR050166">
    <property type="entry name" value="ABC_transporter_ATP-bind"/>
</dbReference>
<evidence type="ECO:0000313" key="7">
    <source>
        <dbReference type="Proteomes" id="UP001161064"/>
    </source>
</evidence>
<reference evidence="6" key="2">
    <citation type="journal article" date="2023" name="ISME Commun">
        <title>Characterization of a bloom-associated alphaproteobacterial lineage, 'Candidatus Phycosocius': insights into freshwater algal-bacterial interactions.</title>
        <authorList>
            <person name="Tanabe Y."/>
            <person name="Yamaguchi H."/>
            <person name="Yoshida M."/>
            <person name="Kai A."/>
            <person name="Okazaki Y."/>
        </authorList>
    </citation>
    <scope>NUCLEOTIDE SEQUENCE</scope>
    <source>
        <strain evidence="6">BOTRYCO-1</strain>
    </source>
</reference>
<feature type="domain" description="ABC transporter" evidence="5">
    <location>
        <begin position="13"/>
        <end position="245"/>
    </location>
</feature>
<dbReference type="InterPro" id="IPR027417">
    <property type="entry name" value="P-loop_NTPase"/>
</dbReference>
<dbReference type="PROSITE" id="PS00211">
    <property type="entry name" value="ABC_TRANSPORTER_1"/>
    <property type="match status" value="1"/>
</dbReference>
<dbReference type="InterPro" id="IPR017871">
    <property type="entry name" value="ABC_transporter-like_CS"/>
</dbReference>
<keyword evidence="7" id="KW-1185">Reference proteome</keyword>
<comment type="similarity">
    <text evidence="1">Belongs to the ABC transporter superfamily.</text>
</comment>
<proteinExistence type="inferred from homology"/>
<dbReference type="Pfam" id="PF00005">
    <property type="entry name" value="ABC_tran"/>
    <property type="match status" value="1"/>
</dbReference>
<dbReference type="PANTHER" id="PTHR42788">
    <property type="entry name" value="TAURINE IMPORT ATP-BINDING PROTEIN-RELATED"/>
    <property type="match status" value="1"/>
</dbReference>
<dbReference type="SMART" id="SM00382">
    <property type="entry name" value="AAA"/>
    <property type="match status" value="1"/>
</dbReference>
<keyword evidence="3" id="KW-0547">Nucleotide-binding</keyword>
<evidence type="ECO:0000256" key="2">
    <source>
        <dbReference type="ARBA" id="ARBA00022448"/>
    </source>
</evidence>
<dbReference type="GO" id="GO:0005524">
    <property type="term" value="F:ATP binding"/>
    <property type="evidence" value="ECO:0007669"/>
    <property type="project" value="UniProtKB-KW"/>
</dbReference>
<organism evidence="6 7">
    <name type="scientific">Candidatus Phycosocius spiralis</name>
    <dbReference type="NCBI Taxonomy" id="2815099"/>
    <lineage>
        <taxon>Bacteria</taxon>
        <taxon>Pseudomonadati</taxon>
        <taxon>Pseudomonadota</taxon>
        <taxon>Alphaproteobacteria</taxon>
        <taxon>Caulobacterales</taxon>
        <taxon>Caulobacterales incertae sedis</taxon>
        <taxon>Candidatus Phycosocius</taxon>
    </lineage>
</organism>
<dbReference type="EMBL" id="BPFZ01000002">
    <property type="protein sequence ID" value="GIU66407.1"/>
    <property type="molecule type" value="Genomic_DNA"/>
</dbReference>
<evidence type="ECO:0000259" key="5">
    <source>
        <dbReference type="PROSITE" id="PS50893"/>
    </source>
</evidence>
<evidence type="ECO:0000313" key="6">
    <source>
        <dbReference type="EMBL" id="GIU66407.1"/>
    </source>
</evidence>
<dbReference type="PROSITE" id="PS50893">
    <property type="entry name" value="ABC_TRANSPORTER_2"/>
    <property type="match status" value="1"/>
</dbReference>